<evidence type="ECO:0000256" key="6">
    <source>
        <dbReference type="ARBA" id="ARBA00023136"/>
    </source>
</evidence>
<dbReference type="Pfam" id="PF00528">
    <property type="entry name" value="BPD_transp_1"/>
    <property type="match status" value="1"/>
</dbReference>
<dbReference type="SUPFAM" id="SSF161098">
    <property type="entry name" value="MetI-like"/>
    <property type="match status" value="1"/>
</dbReference>
<accession>A0A6B1DAE7</accession>
<dbReference type="InterPro" id="IPR051393">
    <property type="entry name" value="ABC_transporter_permease"/>
</dbReference>
<protein>
    <submittedName>
        <fullName evidence="10">Sugar ABC transporter permease</fullName>
    </submittedName>
</protein>
<organism evidence="10">
    <name type="scientific">Caldilineaceae bacterium SB0661_bin_32</name>
    <dbReference type="NCBI Taxonomy" id="2605255"/>
    <lineage>
        <taxon>Bacteria</taxon>
        <taxon>Bacillati</taxon>
        <taxon>Chloroflexota</taxon>
        <taxon>Caldilineae</taxon>
        <taxon>Caldilineales</taxon>
        <taxon>Caldilineaceae</taxon>
    </lineage>
</organism>
<keyword evidence="6 7" id="KW-0472">Membrane</keyword>
<feature type="transmembrane region" description="Helical" evidence="7">
    <location>
        <begin position="177"/>
        <end position="196"/>
    </location>
</feature>
<comment type="caution">
    <text evidence="10">The sequence shown here is derived from an EMBL/GenBank/DDBJ whole genome shotgun (WGS) entry which is preliminary data.</text>
</comment>
<feature type="domain" description="ABC transmembrane type-1" evidence="9">
    <location>
        <begin position="114"/>
        <end position="328"/>
    </location>
</feature>
<dbReference type="InterPro" id="IPR000515">
    <property type="entry name" value="MetI-like"/>
</dbReference>
<dbReference type="GO" id="GO:0005886">
    <property type="term" value="C:plasma membrane"/>
    <property type="evidence" value="ECO:0007669"/>
    <property type="project" value="UniProtKB-SubCell"/>
</dbReference>
<feature type="transmembrane region" description="Helical" evidence="7">
    <location>
        <begin position="56"/>
        <end position="77"/>
    </location>
</feature>
<evidence type="ECO:0000256" key="4">
    <source>
        <dbReference type="ARBA" id="ARBA00022692"/>
    </source>
</evidence>
<dbReference type="InterPro" id="IPR035906">
    <property type="entry name" value="MetI-like_sf"/>
</dbReference>
<dbReference type="PANTHER" id="PTHR30193">
    <property type="entry name" value="ABC TRANSPORTER PERMEASE PROTEIN"/>
    <property type="match status" value="1"/>
</dbReference>
<comment type="subcellular location">
    <subcellularLocation>
        <location evidence="1 7">Cell membrane</location>
        <topology evidence="1 7">Multi-pass membrane protein</topology>
    </subcellularLocation>
</comment>
<proteinExistence type="inferred from homology"/>
<evidence type="ECO:0000259" key="9">
    <source>
        <dbReference type="PROSITE" id="PS50928"/>
    </source>
</evidence>
<dbReference type="EMBL" id="VXMH01000071">
    <property type="protein sequence ID" value="MYC95997.1"/>
    <property type="molecule type" value="Genomic_DNA"/>
</dbReference>
<evidence type="ECO:0000256" key="8">
    <source>
        <dbReference type="SAM" id="MobiDB-lite"/>
    </source>
</evidence>
<dbReference type="Gene3D" id="1.10.3720.10">
    <property type="entry name" value="MetI-like"/>
    <property type="match status" value="1"/>
</dbReference>
<feature type="transmembrane region" description="Helical" evidence="7">
    <location>
        <begin position="151"/>
        <end position="171"/>
    </location>
</feature>
<evidence type="ECO:0000256" key="5">
    <source>
        <dbReference type="ARBA" id="ARBA00022989"/>
    </source>
</evidence>
<evidence type="ECO:0000256" key="2">
    <source>
        <dbReference type="ARBA" id="ARBA00022448"/>
    </source>
</evidence>
<gene>
    <name evidence="10" type="ORF">F4X14_13635</name>
</gene>
<comment type="similarity">
    <text evidence="7">Belongs to the binding-protein-dependent transport system permease family.</text>
</comment>
<keyword evidence="3" id="KW-1003">Cell membrane</keyword>
<feature type="transmembrane region" description="Helical" evidence="7">
    <location>
        <begin position="307"/>
        <end position="328"/>
    </location>
</feature>
<sequence length="339" mass="37852">MNSQETKSVARGTASVESGNGSREERGQNSPLSPHSSPPGPRLGSRLARWWNREGIWYLFLAPAVLLLLVFLAYPLADSLVLSFYKWKGLGARKFVGLDNFERLLDDRFFWGATWHTLVFALVVTLGTVGIGYLLATVISRRVFGSGVYRVGFYLPVMLSVVVVAALWVRIYEFNWGLLNTVLRAIGLDVLALPWLADVKYALAAVIVVPIWQYAGFPMIVTLAAIEGIPQDLHDAATIDGVSEWQRTWRLIFPLVRPVVASISILQIIFSLKVFDLVWVMTKGSPGNSTAVLGTFLFRQGFETQKYGYASAVAVVMFLIVFTLTYLYQRLVKFDAVEF</sequence>
<dbReference type="AlphaFoldDB" id="A0A6B1DAE7"/>
<evidence type="ECO:0000256" key="1">
    <source>
        <dbReference type="ARBA" id="ARBA00004651"/>
    </source>
</evidence>
<keyword evidence="5 7" id="KW-1133">Transmembrane helix</keyword>
<keyword evidence="2 7" id="KW-0813">Transport</keyword>
<dbReference type="PROSITE" id="PS50928">
    <property type="entry name" value="ABC_TM1"/>
    <property type="match status" value="1"/>
</dbReference>
<dbReference type="PANTHER" id="PTHR30193:SF37">
    <property type="entry name" value="INNER MEMBRANE ABC TRANSPORTER PERMEASE PROTEIN YCJO"/>
    <property type="match status" value="1"/>
</dbReference>
<dbReference type="CDD" id="cd06261">
    <property type="entry name" value="TM_PBP2"/>
    <property type="match status" value="1"/>
</dbReference>
<evidence type="ECO:0000256" key="3">
    <source>
        <dbReference type="ARBA" id="ARBA00022475"/>
    </source>
</evidence>
<feature type="transmembrane region" description="Helical" evidence="7">
    <location>
        <begin position="255"/>
        <end position="275"/>
    </location>
</feature>
<evidence type="ECO:0000256" key="7">
    <source>
        <dbReference type="RuleBase" id="RU363032"/>
    </source>
</evidence>
<feature type="region of interest" description="Disordered" evidence="8">
    <location>
        <begin position="1"/>
        <end position="41"/>
    </location>
</feature>
<name>A0A6B1DAE7_9CHLR</name>
<feature type="transmembrane region" description="Helical" evidence="7">
    <location>
        <begin position="115"/>
        <end position="139"/>
    </location>
</feature>
<keyword evidence="4 7" id="KW-0812">Transmembrane</keyword>
<evidence type="ECO:0000313" key="10">
    <source>
        <dbReference type="EMBL" id="MYC95997.1"/>
    </source>
</evidence>
<reference evidence="10" key="1">
    <citation type="submission" date="2019-09" db="EMBL/GenBank/DDBJ databases">
        <title>Characterisation of the sponge microbiome using genome-centric metagenomics.</title>
        <authorList>
            <person name="Engelberts J.P."/>
            <person name="Robbins S.J."/>
            <person name="De Goeij J.M."/>
            <person name="Aranda M."/>
            <person name="Bell S.C."/>
            <person name="Webster N.S."/>
        </authorList>
    </citation>
    <scope>NUCLEOTIDE SEQUENCE</scope>
    <source>
        <strain evidence="10">SB0661_bin_32</strain>
    </source>
</reference>
<feature type="transmembrane region" description="Helical" evidence="7">
    <location>
        <begin position="203"/>
        <end position="226"/>
    </location>
</feature>
<dbReference type="GO" id="GO:0055085">
    <property type="term" value="P:transmembrane transport"/>
    <property type="evidence" value="ECO:0007669"/>
    <property type="project" value="InterPro"/>
</dbReference>